<accession>A0ABS8D7U3</accession>
<feature type="domain" description="Thiazole synthase ThiG" evidence="9">
    <location>
        <begin position="11"/>
        <end position="257"/>
    </location>
</feature>
<dbReference type="SUPFAM" id="SSF110399">
    <property type="entry name" value="ThiG-like"/>
    <property type="match status" value="1"/>
</dbReference>
<dbReference type="Gene3D" id="3.20.20.70">
    <property type="entry name" value="Aldolase class I"/>
    <property type="match status" value="1"/>
</dbReference>
<comment type="similarity">
    <text evidence="8">Belongs to the ThiG family.</text>
</comment>
<keyword evidence="8" id="KW-0963">Cytoplasm</keyword>
<comment type="function">
    <text evidence="1 8">Catalyzes the rearrangement of 1-deoxy-D-xylulose 5-phosphate (DXP) to produce the thiazole phosphate moiety of thiamine. Sulfur is provided by the thiocarboxylate moiety of the carrier protein ThiS. In vitro, sulfur can be provided by H(2)S.</text>
</comment>
<comment type="pathway">
    <text evidence="2 8">Cofactor biosynthesis; thiamine diphosphate biosynthesis.</text>
</comment>
<evidence type="ECO:0000256" key="4">
    <source>
        <dbReference type="ARBA" id="ARBA00022679"/>
    </source>
</evidence>
<evidence type="ECO:0000256" key="8">
    <source>
        <dbReference type="HAMAP-Rule" id="MF_00443"/>
    </source>
</evidence>
<organism evidence="10 11">
    <name type="scientific">Leeia speluncae</name>
    <dbReference type="NCBI Taxonomy" id="2884804"/>
    <lineage>
        <taxon>Bacteria</taxon>
        <taxon>Pseudomonadati</taxon>
        <taxon>Pseudomonadota</taxon>
        <taxon>Betaproteobacteria</taxon>
        <taxon>Neisseriales</taxon>
        <taxon>Leeiaceae</taxon>
        <taxon>Leeia</taxon>
    </lineage>
</organism>
<feature type="binding site" evidence="8">
    <location>
        <position position="165"/>
    </location>
    <ligand>
        <name>1-deoxy-D-xylulose 5-phosphate</name>
        <dbReference type="ChEBI" id="CHEBI:57792"/>
    </ligand>
</feature>
<comment type="catalytic activity">
    <reaction evidence="7 8">
        <text>[ThiS sulfur-carrier protein]-C-terminal-Gly-aminoethanethioate + 2-iminoacetate + 1-deoxy-D-xylulose 5-phosphate = [ThiS sulfur-carrier protein]-C-terminal Gly-Gly + 2-[(2R,5Z)-2-carboxy-4-methylthiazol-5(2H)-ylidene]ethyl phosphate + 2 H2O + H(+)</text>
        <dbReference type="Rhea" id="RHEA:26297"/>
        <dbReference type="Rhea" id="RHEA-COMP:12909"/>
        <dbReference type="Rhea" id="RHEA-COMP:19908"/>
        <dbReference type="ChEBI" id="CHEBI:15377"/>
        <dbReference type="ChEBI" id="CHEBI:15378"/>
        <dbReference type="ChEBI" id="CHEBI:57792"/>
        <dbReference type="ChEBI" id="CHEBI:62899"/>
        <dbReference type="ChEBI" id="CHEBI:77846"/>
        <dbReference type="ChEBI" id="CHEBI:90778"/>
        <dbReference type="ChEBI" id="CHEBI:232372"/>
        <dbReference type="EC" id="2.8.1.10"/>
    </reaction>
</comment>
<evidence type="ECO:0000313" key="11">
    <source>
        <dbReference type="Proteomes" id="UP001165395"/>
    </source>
</evidence>
<dbReference type="RefSeq" id="WP_227181048.1">
    <property type="nucleotide sequence ID" value="NZ_JAJBZT010000006.1"/>
</dbReference>
<evidence type="ECO:0000256" key="7">
    <source>
        <dbReference type="ARBA" id="ARBA00049897"/>
    </source>
</evidence>
<dbReference type="Proteomes" id="UP001165395">
    <property type="component" value="Unassembled WGS sequence"/>
</dbReference>
<evidence type="ECO:0000313" key="10">
    <source>
        <dbReference type="EMBL" id="MCB6184236.1"/>
    </source>
</evidence>
<keyword evidence="5 8" id="KW-0784">Thiamine biosynthesis</keyword>
<dbReference type="PANTHER" id="PTHR34266:SF2">
    <property type="entry name" value="THIAZOLE SYNTHASE"/>
    <property type="match status" value="1"/>
</dbReference>
<keyword evidence="11" id="KW-1185">Reference proteome</keyword>
<gene>
    <name evidence="8" type="primary">thiG</name>
    <name evidence="10" type="ORF">LIN78_11840</name>
</gene>
<reference evidence="10" key="1">
    <citation type="submission" date="2021-10" db="EMBL/GenBank/DDBJ databases">
        <title>The complete genome sequence of Leeia sp. TBRC 13508.</title>
        <authorList>
            <person name="Charoenyingcharoen P."/>
            <person name="Yukphan P."/>
        </authorList>
    </citation>
    <scope>NUCLEOTIDE SEQUENCE</scope>
    <source>
        <strain evidence="10">TBRC 13508</strain>
    </source>
</reference>
<dbReference type="Pfam" id="PF05690">
    <property type="entry name" value="ThiG"/>
    <property type="match status" value="1"/>
</dbReference>
<keyword evidence="6 8" id="KW-0704">Schiff base</keyword>
<keyword evidence="4 8" id="KW-0808">Transferase</keyword>
<evidence type="ECO:0000256" key="2">
    <source>
        <dbReference type="ARBA" id="ARBA00004948"/>
    </source>
</evidence>
<evidence type="ECO:0000256" key="1">
    <source>
        <dbReference type="ARBA" id="ARBA00002834"/>
    </source>
</evidence>
<evidence type="ECO:0000256" key="3">
    <source>
        <dbReference type="ARBA" id="ARBA00011960"/>
    </source>
</evidence>
<evidence type="ECO:0000256" key="5">
    <source>
        <dbReference type="ARBA" id="ARBA00022977"/>
    </source>
</evidence>
<dbReference type="EC" id="2.8.1.10" evidence="3 8"/>
<comment type="caution">
    <text evidence="10">The sequence shown here is derived from an EMBL/GenBank/DDBJ whole genome shotgun (WGS) entry which is preliminary data.</text>
</comment>
<feature type="binding site" evidence="8">
    <location>
        <begin position="192"/>
        <end position="193"/>
    </location>
    <ligand>
        <name>1-deoxy-D-xylulose 5-phosphate</name>
        <dbReference type="ChEBI" id="CHEBI:57792"/>
    </ligand>
</feature>
<evidence type="ECO:0000259" key="9">
    <source>
        <dbReference type="Pfam" id="PF05690"/>
    </source>
</evidence>
<dbReference type="HAMAP" id="MF_00443">
    <property type="entry name" value="ThiG"/>
    <property type="match status" value="1"/>
</dbReference>
<feature type="active site" description="Schiff-base intermediate with DXP" evidence="8">
    <location>
        <position position="104"/>
    </location>
</feature>
<evidence type="ECO:0000256" key="6">
    <source>
        <dbReference type="ARBA" id="ARBA00023270"/>
    </source>
</evidence>
<protein>
    <recommendedName>
        <fullName evidence="3 8">Thiazole synthase</fullName>
        <ecNumber evidence="3 8">2.8.1.10</ecNumber>
    </recommendedName>
</protein>
<dbReference type="CDD" id="cd04728">
    <property type="entry name" value="ThiG"/>
    <property type="match status" value="1"/>
</dbReference>
<feature type="binding site" evidence="8">
    <location>
        <begin position="214"/>
        <end position="215"/>
    </location>
    <ligand>
        <name>1-deoxy-D-xylulose 5-phosphate</name>
        <dbReference type="ChEBI" id="CHEBI:57792"/>
    </ligand>
</feature>
<comment type="subunit">
    <text evidence="8">Homotetramer. Forms heterodimers with either ThiH or ThiS.</text>
</comment>
<sequence>MNTLAKDEFVVYGQVLKSRMLLGTARYQSPKQLADAVTAAQPGMLTVSVRRQQLAGGEEGQPFWQLIQAMDIPVLPNTAGCHSVQEAITTSEMARELFETNLIKLEVIGDDETLQPDPYGLVEAAEYLVKQGFHVLPYCTDDLVLCRRLLDVGCEVLMPWAAPIGTGQGPRNPEALQTLRERFTDVPLIVDAGLGLPSHATQVMEWGFDGVLLNTAVARAVDPVKMAGAFAAATQAGRDAWMAGPMPVQRAAAPSTPVLGTPFWHQQSLEEVRAWP</sequence>
<dbReference type="InterPro" id="IPR008867">
    <property type="entry name" value="ThiG"/>
</dbReference>
<name>A0ABS8D7U3_9NEIS</name>
<dbReference type="InterPro" id="IPR013785">
    <property type="entry name" value="Aldolase_TIM"/>
</dbReference>
<dbReference type="EMBL" id="JAJBZT010000006">
    <property type="protein sequence ID" value="MCB6184236.1"/>
    <property type="molecule type" value="Genomic_DNA"/>
</dbReference>
<dbReference type="PANTHER" id="PTHR34266">
    <property type="entry name" value="THIAZOLE SYNTHASE"/>
    <property type="match status" value="1"/>
</dbReference>
<comment type="subcellular location">
    <subcellularLocation>
        <location evidence="8">Cytoplasm</location>
    </subcellularLocation>
</comment>
<proteinExistence type="inferred from homology"/>
<dbReference type="InterPro" id="IPR033983">
    <property type="entry name" value="Thiazole_synthase_ThiG"/>
</dbReference>